<dbReference type="GO" id="GO:0004081">
    <property type="term" value="F:bis(5'-nucleosyl)-tetraphosphatase (asymmetrical) activity"/>
    <property type="evidence" value="ECO:0007669"/>
    <property type="project" value="TreeGrafter"/>
</dbReference>
<evidence type="ECO:0000313" key="4">
    <source>
        <dbReference type="Proteomes" id="UP000548476"/>
    </source>
</evidence>
<dbReference type="PANTHER" id="PTHR21340:SF0">
    <property type="entry name" value="BIS(5'-NUCLEOSYL)-TETRAPHOSPHATASE [ASYMMETRICAL]"/>
    <property type="match status" value="1"/>
</dbReference>
<reference evidence="3 4" key="1">
    <citation type="submission" date="2020-08" db="EMBL/GenBank/DDBJ databases">
        <title>Genomic Encyclopedia of Type Strains, Phase IV (KMG-IV): sequencing the most valuable type-strain genomes for metagenomic binning, comparative biology and taxonomic classification.</title>
        <authorList>
            <person name="Goeker M."/>
        </authorList>
    </citation>
    <scope>NUCLEOTIDE SEQUENCE [LARGE SCALE GENOMIC DNA]</scope>
    <source>
        <strain evidence="3 4">YIM 65646</strain>
    </source>
</reference>
<dbReference type="AlphaFoldDB" id="A0A841FLJ6"/>
<dbReference type="InterPro" id="IPR013078">
    <property type="entry name" value="His_Pase_superF_clade-1"/>
</dbReference>
<gene>
    <name evidence="3" type="ORF">HNR73_002532</name>
</gene>
<dbReference type="InterPro" id="IPR000086">
    <property type="entry name" value="NUDIX_hydrolase_dom"/>
</dbReference>
<organism evidence="3 4">
    <name type="scientific">Phytomonospora endophytica</name>
    <dbReference type="NCBI Taxonomy" id="714109"/>
    <lineage>
        <taxon>Bacteria</taxon>
        <taxon>Bacillati</taxon>
        <taxon>Actinomycetota</taxon>
        <taxon>Actinomycetes</taxon>
        <taxon>Micromonosporales</taxon>
        <taxon>Micromonosporaceae</taxon>
        <taxon>Phytomonospora</taxon>
    </lineage>
</organism>
<keyword evidence="4" id="KW-1185">Reference proteome</keyword>
<dbReference type="Gene3D" id="3.90.79.10">
    <property type="entry name" value="Nucleoside Triphosphate Pyrophosphohydrolase"/>
    <property type="match status" value="1"/>
</dbReference>
<dbReference type="SUPFAM" id="SSF53254">
    <property type="entry name" value="Phosphoglycerate mutase-like"/>
    <property type="match status" value="1"/>
</dbReference>
<dbReference type="Gene3D" id="3.40.50.1240">
    <property type="entry name" value="Phosphoglycerate mutase-like"/>
    <property type="match status" value="1"/>
</dbReference>
<dbReference type="RefSeq" id="WP_184787553.1">
    <property type="nucleotide sequence ID" value="NZ_BONT01000068.1"/>
</dbReference>
<dbReference type="InterPro" id="IPR020084">
    <property type="entry name" value="NUDIX_hydrolase_CS"/>
</dbReference>
<dbReference type="GO" id="GO:0035539">
    <property type="term" value="F:8-oxo-7,8-dihydrodeoxyguanosine triphosphate pyrophosphatase activity"/>
    <property type="evidence" value="ECO:0007669"/>
    <property type="project" value="UniProtKB-EC"/>
</dbReference>
<dbReference type="GO" id="GO:0006167">
    <property type="term" value="P:AMP biosynthetic process"/>
    <property type="evidence" value="ECO:0007669"/>
    <property type="project" value="TreeGrafter"/>
</dbReference>
<dbReference type="Pfam" id="PF00293">
    <property type="entry name" value="NUDIX"/>
    <property type="match status" value="1"/>
</dbReference>
<dbReference type="InterPro" id="IPR051325">
    <property type="entry name" value="Nudix_hydrolase_domain"/>
</dbReference>
<evidence type="ECO:0000313" key="3">
    <source>
        <dbReference type="EMBL" id="MBB6034678.1"/>
    </source>
</evidence>
<name>A0A841FLJ6_9ACTN</name>
<accession>A0A841FLJ6</accession>
<dbReference type="EMBL" id="JACHGT010000005">
    <property type="protein sequence ID" value="MBB6034678.1"/>
    <property type="molecule type" value="Genomic_DNA"/>
</dbReference>
<dbReference type="Proteomes" id="UP000548476">
    <property type="component" value="Unassembled WGS sequence"/>
</dbReference>
<dbReference type="GO" id="GO:0006754">
    <property type="term" value="P:ATP biosynthetic process"/>
    <property type="evidence" value="ECO:0007669"/>
    <property type="project" value="TreeGrafter"/>
</dbReference>
<keyword evidence="1 3" id="KW-0378">Hydrolase</keyword>
<dbReference type="PROSITE" id="PS00893">
    <property type="entry name" value="NUDIX_BOX"/>
    <property type="match status" value="1"/>
</dbReference>
<dbReference type="EC" id="3.6.1.55" evidence="3"/>
<evidence type="ECO:0000256" key="1">
    <source>
        <dbReference type="ARBA" id="ARBA00022801"/>
    </source>
</evidence>
<dbReference type="CDD" id="cd03673">
    <property type="entry name" value="NUDIX_Ap6A_hydrolase"/>
    <property type="match status" value="1"/>
</dbReference>
<dbReference type="InterPro" id="IPR015797">
    <property type="entry name" value="NUDIX_hydrolase-like_dom_sf"/>
</dbReference>
<dbReference type="InterPro" id="IPR029033">
    <property type="entry name" value="His_PPase_superfam"/>
</dbReference>
<feature type="domain" description="Nudix hydrolase" evidence="2">
    <location>
        <begin position="8"/>
        <end position="139"/>
    </location>
</feature>
<dbReference type="PANTHER" id="PTHR21340">
    <property type="entry name" value="DIADENOSINE 5,5-P1,P4-TETRAPHOSPHATE PYROPHOSPHOHYDROLASE MUTT"/>
    <property type="match status" value="1"/>
</dbReference>
<dbReference type="PROSITE" id="PS51462">
    <property type="entry name" value="NUDIX"/>
    <property type="match status" value="1"/>
</dbReference>
<comment type="caution">
    <text evidence="3">The sequence shown here is derived from an EMBL/GenBank/DDBJ whole genome shotgun (WGS) entry which is preliminary data.</text>
</comment>
<dbReference type="Pfam" id="PF00300">
    <property type="entry name" value="His_Phos_1"/>
    <property type="match status" value="1"/>
</dbReference>
<proteinExistence type="predicted"/>
<evidence type="ECO:0000259" key="2">
    <source>
        <dbReference type="PROSITE" id="PS51462"/>
    </source>
</evidence>
<dbReference type="SUPFAM" id="SSF55811">
    <property type="entry name" value="Nudix"/>
    <property type="match status" value="1"/>
</dbReference>
<protein>
    <submittedName>
        <fullName evidence="3">8-oxo-dGTP diphosphatase</fullName>
        <ecNumber evidence="3">3.6.1.55</ecNumber>
    </submittedName>
</protein>
<sequence>MALTNDVERVRAAGGVLWDSTGDGVRLALVYRPGCDNWSLPKGKLSPGEHPLAAACREVEEETGVAGIPGPFLTTASYTLPNPEREKHKTVDYWAMRALNPKTEFVPNSEIAECRWVSVEEARELCSRPRDFAALDSFAALPTVTGTVVLLRHAKAASVTFDGPDVARPLETRGKAQAGLLVPLLALFQPTRIIAASPLRCVKTVEPLAEALSLPLEGDSVFDAEGHLRNTERAAARLGELGASGATTVVCSQLPVIADSLALLADTSGLAVPSVHTGTGEGWILGFDGTTLVTAHRL</sequence>